<evidence type="ECO:0000259" key="7">
    <source>
        <dbReference type="PROSITE" id="PS51900"/>
    </source>
</evidence>
<proteinExistence type="inferred from homology"/>
<dbReference type="Proteomes" id="UP001501074">
    <property type="component" value="Unassembled WGS sequence"/>
</dbReference>
<organism evidence="8 9">
    <name type="scientific">Kineosporia mesophila</name>
    <dbReference type="NCBI Taxonomy" id="566012"/>
    <lineage>
        <taxon>Bacteria</taxon>
        <taxon>Bacillati</taxon>
        <taxon>Actinomycetota</taxon>
        <taxon>Actinomycetes</taxon>
        <taxon>Kineosporiales</taxon>
        <taxon>Kineosporiaceae</taxon>
        <taxon>Kineosporia</taxon>
    </lineage>
</organism>
<protein>
    <recommendedName>
        <fullName evidence="7">Core-binding (CB) domain-containing protein</fullName>
    </recommendedName>
</protein>
<evidence type="ECO:0000256" key="3">
    <source>
        <dbReference type="ARBA" id="ARBA00023125"/>
    </source>
</evidence>
<evidence type="ECO:0000256" key="5">
    <source>
        <dbReference type="PROSITE-ProRule" id="PRU01248"/>
    </source>
</evidence>
<keyword evidence="2" id="KW-0229">DNA integration</keyword>
<keyword evidence="4" id="KW-0233">DNA recombination</keyword>
<accession>A0ABP6ZSF0</accession>
<dbReference type="InterPro" id="IPR010998">
    <property type="entry name" value="Integrase_recombinase_N"/>
</dbReference>
<reference evidence="9" key="1">
    <citation type="journal article" date="2019" name="Int. J. Syst. Evol. Microbiol.">
        <title>The Global Catalogue of Microorganisms (GCM) 10K type strain sequencing project: providing services to taxonomists for standard genome sequencing and annotation.</title>
        <authorList>
            <consortium name="The Broad Institute Genomics Platform"/>
            <consortium name="The Broad Institute Genome Sequencing Center for Infectious Disease"/>
            <person name="Wu L."/>
            <person name="Ma J."/>
        </authorList>
    </citation>
    <scope>NUCLEOTIDE SEQUENCE [LARGE SCALE GENOMIC DNA]</scope>
    <source>
        <strain evidence="9">JCM 16902</strain>
    </source>
</reference>
<dbReference type="PROSITE" id="PS51900">
    <property type="entry name" value="CB"/>
    <property type="match status" value="1"/>
</dbReference>
<feature type="region of interest" description="Disordered" evidence="6">
    <location>
        <begin position="15"/>
        <end position="35"/>
    </location>
</feature>
<evidence type="ECO:0000256" key="1">
    <source>
        <dbReference type="ARBA" id="ARBA00008857"/>
    </source>
</evidence>
<keyword evidence="3 5" id="KW-0238">DNA-binding</keyword>
<comment type="similarity">
    <text evidence="1">Belongs to the 'phage' integrase family.</text>
</comment>
<sequence length="502" mass="56740">MGYVITRLGKNGHERHTGMYRDLTGTPRSAGTYDSSETALRKANAAEDDAKAGRGGNPKRSRATLRAYIETEWLVHHVIEDTTREGYLYLLRRYVYPEIGDLRLRDLQPERIRAWLTRLSSVHDANPPTVRNVKVVFDAVMTTAVNDQIIPTHPGRGIRTPPVARKPRRTITAEHYQRLHEALADEPLMQLLVETDIETGLRWGELSELRPRDIDWDSSILTISRVVIHLRAKTTQGGPQFKVKHYPKDKEWRQIKLAPHLRDKLREHCTSRQLKRDDLLFPLPEVTGPARRRRPIVLPDPVTLGFTEPNEKERRYRHGTLTAYQAGRCRCQYCKDAVAVYRAERRAAGKDNPRNPRETATDAERHMSNDWFRHNIWNPALTRADVGFRVTPHGLRHALDNIRTPTRMLAQRLIPEASSAVCALQPTPAATSLSADTAIQGHNTGATDGETTAHLATVTALPTPSTNPAETLQGMDPDLVRLVLAGLLNQIRPTAEPTEKTY</sequence>
<dbReference type="Gene3D" id="1.10.150.130">
    <property type="match status" value="1"/>
</dbReference>
<evidence type="ECO:0000313" key="8">
    <source>
        <dbReference type="EMBL" id="GAA3617760.1"/>
    </source>
</evidence>
<dbReference type="PANTHER" id="PTHR30629:SF2">
    <property type="entry name" value="PROPHAGE INTEGRASE INTS-RELATED"/>
    <property type="match status" value="1"/>
</dbReference>
<feature type="region of interest" description="Disordered" evidence="6">
    <location>
        <begin position="42"/>
        <end position="61"/>
    </location>
</feature>
<dbReference type="InterPro" id="IPR013762">
    <property type="entry name" value="Integrase-like_cat_sf"/>
</dbReference>
<evidence type="ECO:0000256" key="4">
    <source>
        <dbReference type="ARBA" id="ARBA00023172"/>
    </source>
</evidence>
<dbReference type="EMBL" id="BAAAZO010000006">
    <property type="protein sequence ID" value="GAA3617760.1"/>
    <property type="molecule type" value="Genomic_DNA"/>
</dbReference>
<dbReference type="InterPro" id="IPR044068">
    <property type="entry name" value="CB"/>
</dbReference>
<gene>
    <name evidence="8" type="ORF">GCM10022223_38050</name>
</gene>
<feature type="compositionally biased region" description="Polar residues" evidence="6">
    <location>
        <begin position="26"/>
        <end position="35"/>
    </location>
</feature>
<dbReference type="InterPro" id="IPR011010">
    <property type="entry name" value="DNA_brk_join_enz"/>
</dbReference>
<dbReference type="InterPro" id="IPR050808">
    <property type="entry name" value="Phage_Integrase"/>
</dbReference>
<dbReference type="RefSeq" id="WP_231482333.1">
    <property type="nucleotide sequence ID" value="NZ_BAAAZO010000006.1"/>
</dbReference>
<dbReference type="SUPFAM" id="SSF56349">
    <property type="entry name" value="DNA breaking-rejoining enzymes"/>
    <property type="match status" value="1"/>
</dbReference>
<name>A0ABP6ZSF0_9ACTN</name>
<comment type="caution">
    <text evidence="8">The sequence shown here is derived from an EMBL/GenBank/DDBJ whole genome shotgun (WGS) entry which is preliminary data.</text>
</comment>
<feature type="domain" description="Core-binding (CB)" evidence="7">
    <location>
        <begin position="63"/>
        <end position="145"/>
    </location>
</feature>
<evidence type="ECO:0000256" key="6">
    <source>
        <dbReference type="SAM" id="MobiDB-lite"/>
    </source>
</evidence>
<dbReference type="Gene3D" id="1.10.443.10">
    <property type="entry name" value="Intergrase catalytic core"/>
    <property type="match status" value="1"/>
</dbReference>
<evidence type="ECO:0000313" key="9">
    <source>
        <dbReference type="Proteomes" id="UP001501074"/>
    </source>
</evidence>
<evidence type="ECO:0000256" key="2">
    <source>
        <dbReference type="ARBA" id="ARBA00022908"/>
    </source>
</evidence>
<keyword evidence="9" id="KW-1185">Reference proteome</keyword>
<dbReference type="PANTHER" id="PTHR30629">
    <property type="entry name" value="PROPHAGE INTEGRASE"/>
    <property type="match status" value="1"/>
</dbReference>